<feature type="chain" id="PRO_5017719908" evidence="1">
    <location>
        <begin position="33"/>
        <end position="559"/>
    </location>
</feature>
<dbReference type="AlphaFoldDB" id="A0A3E1Y5R7"/>
<evidence type="ECO:0000313" key="4">
    <source>
        <dbReference type="Proteomes" id="UP000260644"/>
    </source>
</evidence>
<name>A0A3E1Y5R7_9BACT</name>
<evidence type="ECO:0000313" key="3">
    <source>
        <dbReference type="EMBL" id="RFS19837.1"/>
    </source>
</evidence>
<feature type="domain" description="PKD" evidence="2">
    <location>
        <begin position="61"/>
        <end position="98"/>
    </location>
</feature>
<proteinExistence type="predicted"/>
<comment type="caution">
    <text evidence="3">The sequence shown here is derived from an EMBL/GenBank/DDBJ whole genome shotgun (WGS) entry which is preliminary data.</text>
</comment>
<organism evidence="3 4">
    <name type="scientific">Chitinophaga silvatica</name>
    <dbReference type="NCBI Taxonomy" id="2282649"/>
    <lineage>
        <taxon>Bacteria</taxon>
        <taxon>Pseudomonadati</taxon>
        <taxon>Bacteroidota</taxon>
        <taxon>Chitinophagia</taxon>
        <taxon>Chitinophagales</taxon>
        <taxon>Chitinophagaceae</taxon>
        <taxon>Chitinophaga</taxon>
    </lineage>
</organism>
<evidence type="ECO:0000256" key="1">
    <source>
        <dbReference type="SAM" id="SignalP"/>
    </source>
</evidence>
<dbReference type="OrthoDB" id="9765926at2"/>
<dbReference type="InterPro" id="IPR035986">
    <property type="entry name" value="PKD_dom_sf"/>
</dbReference>
<accession>A0A3E1Y5R7</accession>
<dbReference type="EMBL" id="QPMM01000012">
    <property type="protein sequence ID" value="RFS19837.1"/>
    <property type="molecule type" value="Genomic_DNA"/>
</dbReference>
<sequence>MRSQIVRVPPYWSILPALLVYCLFFCPIAAKAQGNNPFSVSSTCVNDTTFFSINQPMGIDSVKWFFGDPNSGAKNSSKSISPYHIYTNIGTYNDTLVAWRQGIPDTTIQPIVIVMIPFFDLGPQDVTLCEGSTMTLTAPLIPGAEYLWQDGSTSNTILVDTSATYKVKINGCPNPDSVNVFYTPIPKVDLGKDLILCTNENIMLDATAQNCTYLWNTGNTEPTQNVTTSGTYHVDIFPKGCAPMSDDITITFTGPPYPFSLGPDTLLCPGETIRIAPVVNGASKWEWSTGATSPSVTISNTTNLWALVEINGICSVVDTIFINYNRLKKLDLGRDTTICKGNFLVLTADFGNGTYKWQDGSDQATYYVTKPGYYYVDAKIGRCESTDSIAVYFEDTLRVNLGPDTLLCLGEVYRLKAQGAMGGIYKWQDSTSTSMYTVTQPGIYAMVAYNSCGKSVDSVVVRYKDCACQVYLPNAFTPNGDGKNDYFRPIYRCPIYDYVLSIYNRWGERVFYTTDPQVGWTGKVNGLTAALNTYVWILDYKEYNTKLPVHKTGTVTIIY</sequence>
<reference evidence="3 4" key="1">
    <citation type="submission" date="2018-07" db="EMBL/GenBank/DDBJ databases">
        <title>Chitinophaga K2CV101002-2 sp. nov., isolated from a monsoon evergreen broad-leaved forest soil.</title>
        <authorList>
            <person name="Lv Y."/>
        </authorList>
    </citation>
    <scope>NUCLEOTIDE SEQUENCE [LARGE SCALE GENOMIC DNA]</scope>
    <source>
        <strain evidence="3 4">GDMCC 1.1288</strain>
    </source>
</reference>
<dbReference type="NCBIfam" id="TIGR04131">
    <property type="entry name" value="Bac_Flav_CTERM"/>
    <property type="match status" value="1"/>
</dbReference>
<dbReference type="PROSITE" id="PS50093">
    <property type="entry name" value="PKD"/>
    <property type="match status" value="1"/>
</dbReference>
<dbReference type="Proteomes" id="UP000260644">
    <property type="component" value="Unassembled WGS sequence"/>
</dbReference>
<dbReference type="Pfam" id="PF13585">
    <property type="entry name" value="CHU_C"/>
    <property type="match status" value="1"/>
</dbReference>
<dbReference type="InterPro" id="IPR013783">
    <property type="entry name" value="Ig-like_fold"/>
</dbReference>
<dbReference type="InterPro" id="IPR026341">
    <property type="entry name" value="T9SS_type_B"/>
</dbReference>
<evidence type="ECO:0000259" key="2">
    <source>
        <dbReference type="PROSITE" id="PS50093"/>
    </source>
</evidence>
<protein>
    <submittedName>
        <fullName evidence="3">Gliding motility-associated C-terminal domain-containing protein</fullName>
    </submittedName>
</protein>
<feature type="signal peptide" evidence="1">
    <location>
        <begin position="1"/>
        <end position="32"/>
    </location>
</feature>
<keyword evidence="4" id="KW-1185">Reference proteome</keyword>
<keyword evidence="1" id="KW-0732">Signal</keyword>
<gene>
    <name evidence="3" type="ORF">DVR12_22360</name>
</gene>
<dbReference type="SUPFAM" id="SSF49299">
    <property type="entry name" value="PKD domain"/>
    <property type="match status" value="1"/>
</dbReference>
<dbReference type="Gene3D" id="2.60.40.10">
    <property type="entry name" value="Immunoglobulins"/>
    <property type="match status" value="1"/>
</dbReference>
<dbReference type="RefSeq" id="WP_116978025.1">
    <property type="nucleotide sequence ID" value="NZ_QPMM01000012.1"/>
</dbReference>
<dbReference type="InterPro" id="IPR000601">
    <property type="entry name" value="PKD_dom"/>
</dbReference>